<comment type="caution">
    <text evidence="1">The sequence shown here is derived from an EMBL/GenBank/DDBJ whole genome shotgun (WGS) entry which is preliminary data.</text>
</comment>
<sequence length="88" mass="10025">MGSLLDEILIRIIQKLVHRYTFQQSVVRCSRDSYRSFPSNVKLGSHHRSVPNHLESFLVGWFYFQLIKFGGSFTGWTAPTAPTGNPTP</sequence>
<protein>
    <submittedName>
        <fullName evidence="1">Uncharacterized protein</fullName>
    </submittedName>
</protein>
<name>A0A4Y2VF82_ARAVE</name>
<dbReference type="Proteomes" id="UP000499080">
    <property type="component" value="Unassembled WGS sequence"/>
</dbReference>
<keyword evidence="2" id="KW-1185">Reference proteome</keyword>
<reference evidence="1 2" key="1">
    <citation type="journal article" date="2019" name="Sci. Rep.">
        <title>Orb-weaving spider Araneus ventricosus genome elucidates the spidroin gene catalogue.</title>
        <authorList>
            <person name="Kono N."/>
            <person name="Nakamura H."/>
            <person name="Ohtoshi R."/>
            <person name="Moran D.A.P."/>
            <person name="Shinohara A."/>
            <person name="Yoshida Y."/>
            <person name="Fujiwara M."/>
            <person name="Mori M."/>
            <person name="Tomita M."/>
            <person name="Arakawa K."/>
        </authorList>
    </citation>
    <scope>NUCLEOTIDE SEQUENCE [LARGE SCALE GENOMIC DNA]</scope>
</reference>
<gene>
    <name evidence="1" type="ORF">AVEN_160884_1</name>
</gene>
<dbReference type="EMBL" id="BGPR01045420">
    <property type="protein sequence ID" value="GBO22320.1"/>
    <property type="molecule type" value="Genomic_DNA"/>
</dbReference>
<organism evidence="1 2">
    <name type="scientific">Araneus ventricosus</name>
    <name type="common">Orbweaver spider</name>
    <name type="synonym">Epeira ventricosa</name>
    <dbReference type="NCBI Taxonomy" id="182803"/>
    <lineage>
        <taxon>Eukaryota</taxon>
        <taxon>Metazoa</taxon>
        <taxon>Ecdysozoa</taxon>
        <taxon>Arthropoda</taxon>
        <taxon>Chelicerata</taxon>
        <taxon>Arachnida</taxon>
        <taxon>Araneae</taxon>
        <taxon>Araneomorphae</taxon>
        <taxon>Entelegynae</taxon>
        <taxon>Araneoidea</taxon>
        <taxon>Araneidae</taxon>
        <taxon>Araneus</taxon>
    </lineage>
</organism>
<dbReference type="AlphaFoldDB" id="A0A4Y2VF82"/>
<accession>A0A4Y2VF82</accession>
<evidence type="ECO:0000313" key="2">
    <source>
        <dbReference type="Proteomes" id="UP000499080"/>
    </source>
</evidence>
<proteinExistence type="predicted"/>
<evidence type="ECO:0000313" key="1">
    <source>
        <dbReference type="EMBL" id="GBO22320.1"/>
    </source>
</evidence>